<gene>
    <name evidence="1" type="ORF">C5O69_07500</name>
</gene>
<sequence>MKLSNYKILAISLFRDFNIGGEKYRATNFYIYTFVENLESIGDKPSQWNSDLNYLLNEEGMYLNKEALIHFEYNESEKNMVL</sequence>
<dbReference type="EMBL" id="PTTJ01000097">
    <property type="protein sequence ID" value="RJP10886.1"/>
    <property type="molecule type" value="Genomic_DNA"/>
</dbReference>
<evidence type="ECO:0000313" key="1">
    <source>
        <dbReference type="EMBL" id="RJP10886.1"/>
    </source>
</evidence>
<evidence type="ECO:0000313" key="2">
    <source>
        <dbReference type="Proteomes" id="UP000265600"/>
    </source>
</evidence>
<comment type="caution">
    <text evidence="1">The sequence shown here is derived from an EMBL/GenBank/DDBJ whole genome shotgun (WGS) entry which is preliminary data.</text>
</comment>
<dbReference type="RefSeq" id="WP_119947001.1">
    <property type="nucleotide sequence ID" value="NZ_PTQV01000077.1"/>
</dbReference>
<organism evidence="1 2">
    <name type="scientific">Streptococcus pseudopneumoniae</name>
    <dbReference type="NCBI Taxonomy" id="257758"/>
    <lineage>
        <taxon>Bacteria</taxon>
        <taxon>Bacillati</taxon>
        <taxon>Bacillota</taxon>
        <taxon>Bacilli</taxon>
        <taxon>Lactobacillales</taxon>
        <taxon>Streptococcaceae</taxon>
        <taxon>Streptococcus</taxon>
    </lineage>
</organism>
<dbReference type="Proteomes" id="UP000265600">
    <property type="component" value="Unassembled WGS sequence"/>
</dbReference>
<protein>
    <submittedName>
        <fullName evidence="1">Uncharacterized protein</fullName>
    </submittedName>
</protein>
<name>A0A3A4MY99_9STRE</name>
<reference evidence="2" key="1">
    <citation type="submission" date="2018-02" db="EMBL/GenBank/DDBJ databases">
        <authorList>
            <person name="Handem S."/>
        </authorList>
    </citation>
    <scope>NUCLEOTIDE SEQUENCE [LARGE SCALE GENOMIC DNA]</scope>
    <source>
        <strain evidence="2">Spain3473</strain>
    </source>
</reference>
<proteinExistence type="predicted"/>
<dbReference type="AlphaFoldDB" id="A0A3A4MY99"/>
<accession>A0A3A4MY99</accession>